<evidence type="ECO:0000256" key="3">
    <source>
        <dbReference type="ARBA" id="ARBA00022679"/>
    </source>
</evidence>
<evidence type="ECO:0000259" key="4">
    <source>
        <dbReference type="Pfam" id="PF00535"/>
    </source>
</evidence>
<comment type="similarity">
    <text evidence="1">Belongs to the glycosyltransferase 2 family.</text>
</comment>
<dbReference type="Gene3D" id="3.90.550.10">
    <property type="entry name" value="Spore Coat Polysaccharide Biosynthesis Protein SpsA, Chain A"/>
    <property type="match status" value="1"/>
</dbReference>
<dbReference type="AlphaFoldDB" id="A0A934IEV2"/>
<sequence length="313" mass="34479">MVVTHDRLQQLKITVARLLEAAPDQLAAVLVVDNASRDGTGDWLAGRDDARLHVLRLGDNRGGAGGFAAGIEHALSRLSAGWIALMDDDARPEPGALAAFHAVARDRDTAYAGAVRYPSGDICEMNRPGLNPFARPRVLWATLTGGGRNGYQLDAAAYDDVALRDIDMGSFVGLFLPKTAIRAVGLPDPALFLYGDDVIYSLRLRKADVRILFDPALRFEHDCATYVPGQGAARIRPLWKAYYLFRNRLIMYRHAAGPLFWLFGPVLAAKWRLDARHYGADAPRFRRVWACAVEDGMRGRTGLRLDEVRALAD</sequence>
<evidence type="ECO:0000256" key="1">
    <source>
        <dbReference type="ARBA" id="ARBA00006739"/>
    </source>
</evidence>
<dbReference type="SUPFAM" id="SSF53448">
    <property type="entry name" value="Nucleotide-diphospho-sugar transferases"/>
    <property type="match status" value="1"/>
</dbReference>
<protein>
    <submittedName>
        <fullName evidence="5">Glycosyltransferase</fullName>
    </submittedName>
</protein>
<keyword evidence="6" id="KW-1185">Reference proteome</keyword>
<dbReference type="InterPro" id="IPR001173">
    <property type="entry name" value="Glyco_trans_2-like"/>
</dbReference>
<gene>
    <name evidence="5" type="ORF">ILP92_16515</name>
</gene>
<evidence type="ECO:0000313" key="5">
    <source>
        <dbReference type="EMBL" id="MBJ3764346.1"/>
    </source>
</evidence>
<evidence type="ECO:0000313" key="6">
    <source>
        <dbReference type="Proteomes" id="UP000642488"/>
    </source>
</evidence>
<feature type="domain" description="Glycosyltransferase 2-like" evidence="4">
    <location>
        <begin position="2"/>
        <end position="127"/>
    </location>
</feature>
<evidence type="ECO:0000256" key="2">
    <source>
        <dbReference type="ARBA" id="ARBA00022676"/>
    </source>
</evidence>
<organism evidence="5 6">
    <name type="scientific">Palleronia pontilimi</name>
    <dbReference type="NCBI Taxonomy" id="1964209"/>
    <lineage>
        <taxon>Bacteria</taxon>
        <taxon>Pseudomonadati</taxon>
        <taxon>Pseudomonadota</taxon>
        <taxon>Alphaproteobacteria</taxon>
        <taxon>Rhodobacterales</taxon>
        <taxon>Roseobacteraceae</taxon>
        <taxon>Palleronia</taxon>
    </lineage>
</organism>
<reference evidence="5" key="1">
    <citation type="submission" date="2020-12" db="EMBL/GenBank/DDBJ databases">
        <title>Bacterial taxonomy.</title>
        <authorList>
            <person name="Pan X."/>
        </authorList>
    </citation>
    <scope>NUCLEOTIDE SEQUENCE</scope>
    <source>
        <strain evidence="5">KCTC 52957</strain>
    </source>
</reference>
<dbReference type="EMBL" id="JAEKPD010000022">
    <property type="protein sequence ID" value="MBJ3764346.1"/>
    <property type="molecule type" value="Genomic_DNA"/>
</dbReference>
<name>A0A934IEV2_9RHOB</name>
<comment type="caution">
    <text evidence="5">The sequence shown here is derived from an EMBL/GenBank/DDBJ whole genome shotgun (WGS) entry which is preliminary data.</text>
</comment>
<dbReference type="Pfam" id="PF00535">
    <property type="entry name" value="Glycos_transf_2"/>
    <property type="match status" value="1"/>
</dbReference>
<dbReference type="InterPro" id="IPR029044">
    <property type="entry name" value="Nucleotide-diphossugar_trans"/>
</dbReference>
<keyword evidence="3" id="KW-0808">Transferase</keyword>
<dbReference type="PANTHER" id="PTHR43179">
    <property type="entry name" value="RHAMNOSYLTRANSFERASE WBBL"/>
    <property type="match status" value="1"/>
</dbReference>
<dbReference type="PANTHER" id="PTHR43179:SF12">
    <property type="entry name" value="GALACTOFURANOSYLTRANSFERASE GLFT2"/>
    <property type="match status" value="1"/>
</dbReference>
<keyword evidence="2" id="KW-0328">Glycosyltransferase</keyword>
<dbReference type="Proteomes" id="UP000642488">
    <property type="component" value="Unassembled WGS sequence"/>
</dbReference>
<dbReference type="GO" id="GO:0016757">
    <property type="term" value="F:glycosyltransferase activity"/>
    <property type="evidence" value="ECO:0007669"/>
    <property type="project" value="UniProtKB-KW"/>
</dbReference>
<proteinExistence type="inferred from homology"/>
<accession>A0A934IEV2</accession>